<proteinExistence type="predicted"/>
<dbReference type="Gramene" id="RZC61455">
    <property type="protein sequence ID" value="RZC61455"/>
    <property type="gene ID" value="C5167_023214"/>
</dbReference>
<dbReference type="GO" id="GO:0046983">
    <property type="term" value="F:protein dimerization activity"/>
    <property type="evidence" value="ECO:0007669"/>
    <property type="project" value="InterPro"/>
</dbReference>
<protein>
    <recommendedName>
        <fullName evidence="2">HAT C-terminal dimerisation domain-containing protein</fullName>
    </recommendedName>
</protein>
<feature type="chain" id="PRO_5021391440" description="HAT C-terminal dimerisation domain-containing protein" evidence="1">
    <location>
        <begin position="25"/>
        <end position="160"/>
    </location>
</feature>
<dbReference type="Proteomes" id="UP000316621">
    <property type="component" value="Chromosome 5"/>
</dbReference>
<dbReference type="SUPFAM" id="SSF53098">
    <property type="entry name" value="Ribonuclease H-like"/>
    <property type="match status" value="1"/>
</dbReference>
<gene>
    <name evidence="3" type="ORF">C5167_023214</name>
</gene>
<dbReference type="PANTHER" id="PTHR23272">
    <property type="entry name" value="BED FINGER-RELATED"/>
    <property type="match status" value="1"/>
</dbReference>
<feature type="signal peptide" evidence="1">
    <location>
        <begin position="1"/>
        <end position="24"/>
    </location>
</feature>
<evidence type="ECO:0000259" key="2">
    <source>
        <dbReference type="Pfam" id="PF05699"/>
    </source>
</evidence>
<reference evidence="3 4" key="1">
    <citation type="journal article" date="2018" name="Science">
        <title>The opium poppy genome and morphinan production.</title>
        <authorList>
            <person name="Guo L."/>
            <person name="Winzer T."/>
            <person name="Yang X."/>
            <person name="Li Y."/>
            <person name="Ning Z."/>
            <person name="He Z."/>
            <person name="Teodor R."/>
            <person name="Lu Y."/>
            <person name="Bowser T.A."/>
            <person name="Graham I.A."/>
            <person name="Ye K."/>
        </authorList>
    </citation>
    <scope>NUCLEOTIDE SEQUENCE [LARGE SCALE GENOMIC DNA]</scope>
    <source>
        <strain evidence="4">cv. HN1</strain>
        <tissue evidence="3">Leaves</tissue>
    </source>
</reference>
<evidence type="ECO:0000313" key="4">
    <source>
        <dbReference type="Proteomes" id="UP000316621"/>
    </source>
</evidence>
<organism evidence="3 4">
    <name type="scientific">Papaver somniferum</name>
    <name type="common">Opium poppy</name>
    <dbReference type="NCBI Taxonomy" id="3469"/>
    <lineage>
        <taxon>Eukaryota</taxon>
        <taxon>Viridiplantae</taxon>
        <taxon>Streptophyta</taxon>
        <taxon>Embryophyta</taxon>
        <taxon>Tracheophyta</taxon>
        <taxon>Spermatophyta</taxon>
        <taxon>Magnoliopsida</taxon>
        <taxon>Ranunculales</taxon>
        <taxon>Papaveraceae</taxon>
        <taxon>Papaveroideae</taxon>
        <taxon>Papaver</taxon>
    </lineage>
</organism>
<dbReference type="AlphaFoldDB" id="A0A4Y7JP53"/>
<evidence type="ECO:0000256" key="1">
    <source>
        <dbReference type="SAM" id="SignalP"/>
    </source>
</evidence>
<keyword evidence="4" id="KW-1185">Reference proteome</keyword>
<accession>A0A4Y7JP53</accession>
<name>A0A4Y7JP53_PAPSO</name>
<feature type="domain" description="HAT C-terminal dimerisation" evidence="2">
    <location>
        <begin position="65"/>
        <end position="136"/>
    </location>
</feature>
<keyword evidence="1" id="KW-0732">Signal</keyword>
<evidence type="ECO:0000313" key="3">
    <source>
        <dbReference type="EMBL" id="RZC61455.1"/>
    </source>
</evidence>
<dbReference type="EMBL" id="CM010719">
    <property type="protein sequence ID" value="RZC61455.1"/>
    <property type="molecule type" value="Genomic_DNA"/>
</dbReference>
<dbReference type="Pfam" id="PF05699">
    <property type="entry name" value="Dimer_Tnp_hAT"/>
    <property type="match status" value="1"/>
</dbReference>
<dbReference type="PANTHER" id="PTHR23272:SF161">
    <property type="entry name" value="ZINC FINGER BED DOMAIN-CONTAINING PROTEIN RICESLEEPER 1-LIKE"/>
    <property type="match status" value="1"/>
</dbReference>
<dbReference type="InterPro" id="IPR008906">
    <property type="entry name" value="HATC_C_dom"/>
</dbReference>
<dbReference type="OMA" id="WWQANAN"/>
<sequence length="160" mass="18032">MSRKRKQKKHSSFLLLRFFFSAKAAGCRLDFSDLLLGFESFRLKITISVSPSLSDVMMDGKMREVDQDDDFDILAWWQANANRYKVLSYIARDILALHVSSVSSESACSTGKRVLTPWRAFMSTKTVEALLCTQSYLQNPIALDLLCDYVPDDDGEDAAG</sequence>
<dbReference type="InterPro" id="IPR012337">
    <property type="entry name" value="RNaseH-like_sf"/>
</dbReference>